<sequence>MAPQRSNSAKARDPTRSSSLRQGTLSFASAKRSGSTGAKDNLKGKPAVSSPAEPSTVTSIRIGGKRKYEPDTEPEHEKVKEMTEELERERLDTEDPRWNKAYGLARAKMGHIQPVHAKDQSPVHHILRIFDLSYEYGPCVGVTRMERWERASALGLEPPVEVREILMTKEGSEDVRLIQNVLYDEV</sequence>
<dbReference type="PANTHER" id="PTHR14303">
    <property type="entry name" value="DNA POLYMERASE DELTA SUBUNIT 4"/>
    <property type="match status" value="1"/>
</dbReference>
<proteinExistence type="predicted"/>
<dbReference type="GO" id="GO:0003887">
    <property type="term" value="F:DNA-directed DNA polymerase activity"/>
    <property type="evidence" value="ECO:0007669"/>
    <property type="project" value="TreeGrafter"/>
</dbReference>
<gene>
    <name evidence="2" type="ORF">EDB92DRAFT_1860188</name>
</gene>
<name>A0AAD4QAW0_9AGAM</name>
<keyword evidence="3" id="KW-1185">Reference proteome</keyword>
<dbReference type="EMBL" id="JAKELL010000025">
    <property type="protein sequence ID" value="KAH8991709.1"/>
    <property type="molecule type" value="Genomic_DNA"/>
</dbReference>
<evidence type="ECO:0000313" key="2">
    <source>
        <dbReference type="EMBL" id="KAH8991709.1"/>
    </source>
</evidence>
<feature type="compositionally biased region" description="Polar residues" evidence="1">
    <location>
        <begin position="16"/>
        <end position="38"/>
    </location>
</feature>
<dbReference type="PANTHER" id="PTHR14303:SF0">
    <property type="entry name" value="DNA POLYMERASE DELTA SUBUNIT 4"/>
    <property type="match status" value="1"/>
</dbReference>
<organism evidence="2 3">
    <name type="scientific">Lactarius akahatsu</name>
    <dbReference type="NCBI Taxonomy" id="416441"/>
    <lineage>
        <taxon>Eukaryota</taxon>
        <taxon>Fungi</taxon>
        <taxon>Dikarya</taxon>
        <taxon>Basidiomycota</taxon>
        <taxon>Agaricomycotina</taxon>
        <taxon>Agaricomycetes</taxon>
        <taxon>Russulales</taxon>
        <taxon>Russulaceae</taxon>
        <taxon>Lactarius</taxon>
    </lineage>
</organism>
<dbReference type="Pfam" id="PF04081">
    <property type="entry name" value="DNA_pol_delta_4"/>
    <property type="match status" value="1"/>
</dbReference>
<accession>A0AAD4QAW0</accession>
<evidence type="ECO:0000256" key="1">
    <source>
        <dbReference type="SAM" id="MobiDB-lite"/>
    </source>
</evidence>
<dbReference type="Proteomes" id="UP001201163">
    <property type="component" value="Unassembled WGS sequence"/>
</dbReference>
<feature type="region of interest" description="Disordered" evidence="1">
    <location>
        <begin position="1"/>
        <end position="94"/>
    </location>
</feature>
<reference evidence="2" key="1">
    <citation type="submission" date="2022-01" db="EMBL/GenBank/DDBJ databases">
        <title>Comparative genomics reveals a dynamic genome evolution in the ectomycorrhizal milk-cap (Lactarius) mushrooms.</title>
        <authorList>
            <consortium name="DOE Joint Genome Institute"/>
            <person name="Lebreton A."/>
            <person name="Tang N."/>
            <person name="Kuo A."/>
            <person name="LaButti K."/>
            <person name="Drula E."/>
            <person name="Barry K."/>
            <person name="Clum A."/>
            <person name="Lipzen A."/>
            <person name="Mousain D."/>
            <person name="Ng V."/>
            <person name="Wang R."/>
            <person name="Wang X."/>
            <person name="Dai Y."/>
            <person name="Henrissat B."/>
            <person name="Grigoriev I.V."/>
            <person name="Guerin-Laguette A."/>
            <person name="Yu F."/>
            <person name="Martin F.M."/>
        </authorList>
    </citation>
    <scope>NUCLEOTIDE SEQUENCE</scope>
    <source>
        <strain evidence="2">QP</strain>
    </source>
</reference>
<protein>
    <submittedName>
        <fullName evidence="2">DNA polymerase delta, subunit 4-domain-containing protein</fullName>
    </submittedName>
</protein>
<dbReference type="GO" id="GO:0043625">
    <property type="term" value="C:delta DNA polymerase complex"/>
    <property type="evidence" value="ECO:0007669"/>
    <property type="project" value="TreeGrafter"/>
</dbReference>
<dbReference type="InterPro" id="IPR007218">
    <property type="entry name" value="DNA_pol_delta_4"/>
</dbReference>
<dbReference type="AlphaFoldDB" id="A0AAD4QAW0"/>
<evidence type="ECO:0000313" key="3">
    <source>
        <dbReference type="Proteomes" id="UP001201163"/>
    </source>
</evidence>
<feature type="compositionally biased region" description="Basic and acidic residues" evidence="1">
    <location>
        <begin position="66"/>
        <end position="94"/>
    </location>
</feature>
<dbReference type="GO" id="GO:0000731">
    <property type="term" value="P:DNA synthesis involved in DNA repair"/>
    <property type="evidence" value="ECO:0007669"/>
    <property type="project" value="InterPro"/>
</dbReference>
<comment type="caution">
    <text evidence="2">The sequence shown here is derived from an EMBL/GenBank/DDBJ whole genome shotgun (WGS) entry which is preliminary data.</text>
</comment>
<dbReference type="GO" id="GO:0006261">
    <property type="term" value="P:DNA-templated DNA replication"/>
    <property type="evidence" value="ECO:0007669"/>
    <property type="project" value="TreeGrafter"/>
</dbReference>